<dbReference type="Proteomes" id="UP000011864">
    <property type="component" value="Chromosome"/>
</dbReference>
<dbReference type="EMBL" id="CP003837">
    <property type="protein sequence ID" value="AGH43742.1"/>
    <property type="molecule type" value="Genomic_DNA"/>
</dbReference>
<dbReference type="GO" id="GO:0009298">
    <property type="term" value="P:GDP-mannose biosynthetic process"/>
    <property type="evidence" value="ECO:0007669"/>
    <property type="project" value="TreeGrafter"/>
</dbReference>
<dbReference type="GO" id="GO:0005976">
    <property type="term" value="P:polysaccharide metabolic process"/>
    <property type="evidence" value="ECO:0007669"/>
    <property type="project" value="InterPro"/>
</dbReference>
<dbReference type="InterPro" id="IPR001538">
    <property type="entry name" value="Man6P_isomerase-2_C"/>
</dbReference>
<dbReference type="Pfam" id="PF01050">
    <property type="entry name" value="MannoseP_isomer"/>
    <property type="match status" value="1"/>
</dbReference>
<protein>
    <submittedName>
        <fullName evidence="2">Mannose-1-phosphate guanylyltransferase</fullName>
    </submittedName>
</protein>
<dbReference type="AlphaFoldDB" id="M4RZ40"/>
<dbReference type="GO" id="GO:0004475">
    <property type="term" value="F:mannose-1-phosphate guanylyltransferase (GTP) activity"/>
    <property type="evidence" value="ECO:0007669"/>
    <property type="project" value="TreeGrafter"/>
</dbReference>
<gene>
    <name evidence="2" type="primary">cpsB</name>
    <name evidence="2" type="ORF">C427_1633</name>
</gene>
<dbReference type="PANTHER" id="PTHR46390:SF1">
    <property type="entry name" value="MANNOSE-1-PHOSPHATE GUANYLYLTRANSFERASE"/>
    <property type="match status" value="1"/>
</dbReference>
<dbReference type="PATRIC" id="fig|1129794.4.peg.1617"/>
<proteinExistence type="predicted"/>
<dbReference type="SUPFAM" id="SSF51182">
    <property type="entry name" value="RmlC-like cupins"/>
    <property type="match status" value="1"/>
</dbReference>
<name>M4RZ40_9ALTE</name>
<sequence length="75" mass="8417">MTNRDKTFLLSGNESTCIPLGQIHALENPGVLLLEVIEAQTGSYLGKDYIVRLDDFYAEFKDIVCKSKLIADDYC</sequence>
<dbReference type="PANTHER" id="PTHR46390">
    <property type="entry name" value="MANNOSE-1-PHOSPHATE GUANYLYLTRANSFERASE"/>
    <property type="match status" value="1"/>
</dbReference>
<organism evidence="2 3">
    <name type="scientific">Paraglaciecola psychrophila 170</name>
    <dbReference type="NCBI Taxonomy" id="1129794"/>
    <lineage>
        <taxon>Bacteria</taxon>
        <taxon>Pseudomonadati</taxon>
        <taxon>Pseudomonadota</taxon>
        <taxon>Gammaproteobacteria</taxon>
        <taxon>Alteromonadales</taxon>
        <taxon>Alteromonadaceae</taxon>
        <taxon>Paraglaciecola</taxon>
    </lineage>
</organism>
<accession>M4RZ40</accession>
<dbReference type="InterPro" id="IPR011051">
    <property type="entry name" value="RmlC_Cupin_sf"/>
</dbReference>
<dbReference type="STRING" id="1129794.C427_1633"/>
<dbReference type="InterPro" id="IPR051161">
    <property type="entry name" value="Mannose-6P_isomerase_type2"/>
</dbReference>
<evidence type="ECO:0000313" key="2">
    <source>
        <dbReference type="EMBL" id="AGH43742.1"/>
    </source>
</evidence>
<keyword evidence="3" id="KW-1185">Reference proteome</keyword>
<reference evidence="2 3" key="1">
    <citation type="journal article" date="2013" name="Genome Announc.">
        <title>Complete Genome Sequence of Glaciecola psychrophila Strain 170T.</title>
        <authorList>
            <person name="Yin J."/>
            <person name="Chen J."/>
            <person name="Liu G."/>
            <person name="Yu Y."/>
            <person name="Song L."/>
            <person name="Wang X."/>
            <person name="Qu X."/>
        </authorList>
    </citation>
    <scope>NUCLEOTIDE SEQUENCE [LARGE SCALE GENOMIC DNA]</scope>
    <source>
        <strain evidence="2 3">170</strain>
    </source>
</reference>
<dbReference type="HOGENOM" id="CLU_2667778_0_0_6"/>
<dbReference type="KEGG" id="gps:C427_1633"/>
<keyword evidence="2" id="KW-0808">Transferase</keyword>
<evidence type="ECO:0000259" key="1">
    <source>
        <dbReference type="Pfam" id="PF01050"/>
    </source>
</evidence>
<dbReference type="eggNOG" id="COG0662">
    <property type="taxonomic scope" value="Bacteria"/>
</dbReference>
<feature type="domain" description="Mannose-6-phosphate isomerase type II C-terminal" evidence="1">
    <location>
        <begin position="2"/>
        <end position="55"/>
    </location>
</feature>
<evidence type="ECO:0000313" key="3">
    <source>
        <dbReference type="Proteomes" id="UP000011864"/>
    </source>
</evidence>
<keyword evidence="2" id="KW-0548">Nucleotidyltransferase</keyword>